<reference evidence="2 3" key="1">
    <citation type="submission" date="2024-09" db="EMBL/GenBank/DDBJ databases">
        <title>Floridaenema gen nov. (Aerosakkonemataceae, Aerosakkonematales ord. nov., Cyanobacteria) from benthic tropical and subtropical fresh waters, with the description of four new species.</title>
        <authorList>
            <person name="Moretto J.A."/>
            <person name="Berthold D.E."/>
            <person name="Lefler F.W."/>
            <person name="Huang I.-S."/>
            <person name="Laughinghouse H. IV."/>
        </authorList>
    </citation>
    <scope>NUCLEOTIDE SEQUENCE [LARGE SCALE GENOMIC DNA]</scope>
    <source>
        <strain evidence="2 3">BLCC-F50</strain>
    </source>
</reference>
<dbReference type="Proteomes" id="UP001576784">
    <property type="component" value="Unassembled WGS sequence"/>
</dbReference>
<accession>A0ABV4XI08</accession>
<feature type="chain" id="PRO_5045768805" evidence="1">
    <location>
        <begin position="25"/>
        <end position="183"/>
    </location>
</feature>
<evidence type="ECO:0000256" key="1">
    <source>
        <dbReference type="SAM" id="SignalP"/>
    </source>
</evidence>
<protein>
    <submittedName>
        <fullName evidence="2">Uncharacterized protein</fullName>
    </submittedName>
</protein>
<sequence>MNNCQQFTLILLSVVMLTELPSVAQPFGYLKSANFPQVKQNTRSYIGLRYQGRKLPKGIQEIAGWTVGTGTEPRQSYGVSYVRQGSQQMLWFQNLVSRDRSGNPNWEVIDAISLPKFNTGEQIAPPTCKLKGVSDPELIALVKYEDKEILTNIRRAWRANRRTRKIEEIPPKNIVCQNPAWGV</sequence>
<dbReference type="EMBL" id="JBHFNR010000002">
    <property type="protein sequence ID" value="MFB2891337.1"/>
    <property type="molecule type" value="Genomic_DNA"/>
</dbReference>
<evidence type="ECO:0000313" key="2">
    <source>
        <dbReference type="EMBL" id="MFB2891337.1"/>
    </source>
</evidence>
<evidence type="ECO:0000313" key="3">
    <source>
        <dbReference type="Proteomes" id="UP001576784"/>
    </source>
</evidence>
<name>A0ABV4XI08_9CYAN</name>
<dbReference type="RefSeq" id="WP_413261016.1">
    <property type="nucleotide sequence ID" value="NZ_JBHFNR010000002.1"/>
</dbReference>
<keyword evidence="1" id="KW-0732">Signal</keyword>
<proteinExistence type="predicted"/>
<gene>
    <name evidence="2" type="ORF">ACE1CI_00165</name>
</gene>
<feature type="signal peptide" evidence="1">
    <location>
        <begin position="1"/>
        <end position="24"/>
    </location>
</feature>
<keyword evidence="3" id="KW-1185">Reference proteome</keyword>
<comment type="caution">
    <text evidence="2">The sequence shown here is derived from an EMBL/GenBank/DDBJ whole genome shotgun (WGS) entry which is preliminary data.</text>
</comment>
<organism evidence="2 3">
    <name type="scientific">Floridaenema flaviceps BLCC-F50</name>
    <dbReference type="NCBI Taxonomy" id="3153642"/>
    <lineage>
        <taxon>Bacteria</taxon>
        <taxon>Bacillati</taxon>
        <taxon>Cyanobacteriota</taxon>
        <taxon>Cyanophyceae</taxon>
        <taxon>Oscillatoriophycideae</taxon>
        <taxon>Aerosakkonematales</taxon>
        <taxon>Aerosakkonemataceae</taxon>
        <taxon>Floridanema</taxon>
        <taxon>Floridanema flaviceps</taxon>
    </lineage>
</organism>